<evidence type="ECO:0000313" key="3">
    <source>
        <dbReference type="Proteomes" id="UP000694410"/>
    </source>
</evidence>
<gene>
    <name evidence="2" type="primary">LOC111944094</name>
</gene>
<name>A0A8C0U3S0_CYACU</name>
<keyword evidence="3" id="KW-1185">Reference proteome</keyword>
<proteinExistence type="predicted"/>
<keyword evidence="1" id="KW-0175">Coiled coil</keyword>
<evidence type="ECO:0000256" key="1">
    <source>
        <dbReference type="SAM" id="Coils"/>
    </source>
</evidence>
<reference evidence="2" key="2">
    <citation type="submission" date="2025-09" db="UniProtKB">
        <authorList>
            <consortium name="Ensembl"/>
        </authorList>
    </citation>
    <scope>IDENTIFICATION</scope>
</reference>
<feature type="coiled-coil region" evidence="1">
    <location>
        <begin position="1"/>
        <end position="56"/>
    </location>
</feature>
<dbReference type="Gene3D" id="1.20.58.860">
    <property type="match status" value="1"/>
</dbReference>
<dbReference type="Ensembl" id="ENSCCET00000002344.1">
    <property type="protein sequence ID" value="ENSCCEP00000001344.1"/>
    <property type="gene ID" value="ENSCCEG00000001611.1"/>
</dbReference>
<organism evidence="2 3">
    <name type="scientific">Cyanistes caeruleus</name>
    <name type="common">Eurasian blue tit</name>
    <name type="synonym">Parus caeruleus</name>
    <dbReference type="NCBI Taxonomy" id="156563"/>
    <lineage>
        <taxon>Eukaryota</taxon>
        <taxon>Metazoa</taxon>
        <taxon>Chordata</taxon>
        <taxon>Craniata</taxon>
        <taxon>Vertebrata</taxon>
        <taxon>Euteleostomi</taxon>
        <taxon>Archelosauria</taxon>
        <taxon>Archosauria</taxon>
        <taxon>Dinosauria</taxon>
        <taxon>Saurischia</taxon>
        <taxon>Theropoda</taxon>
        <taxon>Coelurosauria</taxon>
        <taxon>Aves</taxon>
        <taxon>Neognathae</taxon>
        <taxon>Neoaves</taxon>
        <taxon>Telluraves</taxon>
        <taxon>Australaves</taxon>
        <taxon>Passeriformes</taxon>
        <taxon>Paridae</taxon>
        <taxon>Cyanistes</taxon>
    </lineage>
</organism>
<reference evidence="2" key="1">
    <citation type="submission" date="2025-08" db="UniProtKB">
        <authorList>
            <consortium name="Ensembl"/>
        </authorList>
    </citation>
    <scope>IDENTIFICATION</scope>
</reference>
<dbReference type="Proteomes" id="UP000694410">
    <property type="component" value="Unplaced"/>
</dbReference>
<evidence type="ECO:0000313" key="2">
    <source>
        <dbReference type="Ensembl" id="ENSCCEP00000001344.1"/>
    </source>
</evidence>
<sequence length="69" mass="8094">MAIVSDRKMIYEQRIAELQQQLAEEPMDTDQSSNMLSSLQSEVAKYQMLIEEENQKLKRYKVCSLCFSD</sequence>
<accession>A0A8C0U3S0</accession>
<dbReference type="AlphaFoldDB" id="A0A8C0U3S0"/>
<protein>
    <submittedName>
        <fullName evidence="2">Ubiquitin carboxyl-terminal hydrolase isozyme L5-like</fullName>
    </submittedName>
</protein>